<keyword evidence="5" id="KW-0472">Membrane</keyword>
<dbReference type="Pfam" id="PF06388">
    <property type="entry name" value="DUF1075"/>
    <property type="match status" value="1"/>
</dbReference>
<feature type="compositionally biased region" description="Basic and acidic residues" evidence="6">
    <location>
        <begin position="131"/>
        <end position="146"/>
    </location>
</feature>
<evidence type="ECO:0000256" key="3">
    <source>
        <dbReference type="ARBA" id="ARBA00022692"/>
    </source>
</evidence>
<reference evidence="7 8" key="1">
    <citation type="journal article" date="2017" name="Curr. Biol.">
        <title>The Evolution of Venom by Co-option of Single-Copy Genes.</title>
        <authorList>
            <person name="Martinson E.O."/>
            <person name="Mrinalini"/>
            <person name="Kelkar Y.D."/>
            <person name="Chang C.H."/>
            <person name="Werren J.H."/>
        </authorList>
    </citation>
    <scope>NUCLEOTIDE SEQUENCE [LARGE SCALE GENOMIC DNA]</scope>
    <source>
        <strain evidence="7 8">Alberta</strain>
        <tissue evidence="7">Whole body</tissue>
    </source>
</reference>
<keyword evidence="4" id="KW-1133">Transmembrane helix</keyword>
<dbReference type="EMBL" id="NNAY01001049">
    <property type="protein sequence ID" value="OXU25342.1"/>
    <property type="molecule type" value="Genomic_DNA"/>
</dbReference>
<dbReference type="PANTHER" id="PTHR13674:SF5">
    <property type="entry name" value="UPF0389 PROTEIN CG9231"/>
    <property type="match status" value="1"/>
</dbReference>
<evidence type="ECO:0000256" key="1">
    <source>
        <dbReference type="ARBA" id="ARBA00004167"/>
    </source>
</evidence>
<evidence type="ECO:0000256" key="6">
    <source>
        <dbReference type="SAM" id="MobiDB-lite"/>
    </source>
</evidence>
<organism evidence="7 8">
    <name type="scientific">Trichomalopsis sarcophagae</name>
    <dbReference type="NCBI Taxonomy" id="543379"/>
    <lineage>
        <taxon>Eukaryota</taxon>
        <taxon>Metazoa</taxon>
        <taxon>Ecdysozoa</taxon>
        <taxon>Arthropoda</taxon>
        <taxon>Hexapoda</taxon>
        <taxon>Insecta</taxon>
        <taxon>Pterygota</taxon>
        <taxon>Neoptera</taxon>
        <taxon>Endopterygota</taxon>
        <taxon>Hymenoptera</taxon>
        <taxon>Apocrita</taxon>
        <taxon>Proctotrupomorpha</taxon>
        <taxon>Chalcidoidea</taxon>
        <taxon>Pteromalidae</taxon>
        <taxon>Pteromalinae</taxon>
        <taxon>Trichomalopsis</taxon>
    </lineage>
</organism>
<dbReference type="Proteomes" id="UP000215335">
    <property type="component" value="Unassembled WGS sequence"/>
</dbReference>
<dbReference type="PANTHER" id="PTHR13674">
    <property type="entry name" value="GROWTH AND TRANSFORMATION-DEPENDENT PROTEIN"/>
    <property type="match status" value="1"/>
</dbReference>
<name>A0A232F410_9HYME</name>
<dbReference type="GO" id="GO:0016020">
    <property type="term" value="C:membrane"/>
    <property type="evidence" value="ECO:0007669"/>
    <property type="project" value="UniProtKB-SubCell"/>
</dbReference>
<comment type="similarity">
    <text evidence="2">Belongs to the UPF0389 family.</text>
</comment>
<evidence type="ECO:0000313" key="7">
    <source>
        <dbReference type="EMBL" id="OXU25342.1"/>
    </source>
</evidence>
<comment type="caution">
    <text evidence="7">The sequence shown here is derived from an EMBL/GenBank/DDBJ whole genome shotgun (WGS) entry which is preliminary data.</text>
</comment>
<dbReference type="InterPro" id="IPR009432">
    <property type="entry name" value="DUF1075"/>
</dbReference>
<dbReference type="OrthoDB" id="8193498at2759"/>
<evidence type="ECO:0000256" key="5">
    <source>
        <dbReference type="ARBA" id="ARBA00023136"/>
    </source>
</evidence>
<sequence>MSASNILRCYASVTGRRFINQSARRLESKASDGIKNTASSTASSSSTVPRHSESVVGPNMKIPTDFEKWILVWMKKFPKGQVPERITEDLMYQTKSRARVKAANYMILFSALACLAAAISGKRAAKSGDSIQKRNLEWHKKNKEEYDAQMQQAKS</sequence>
<comment type="subcellular location">
    <subcellularLocation>
        <location evidence="1">Membrane</location>
        <topology evidence="1">Single-pass membrane protein</topology>
    </subcellularLocation>
</comment>
<keyword evidence="3" id="KW-0812">Transmembrane</keyword>
<protein>
    <submittedName>
        <fullName evidence="7">Uncharacterized protein</fullName>
    </submittedName>
</protein>
<dbReference type="AlphaFoldDB" id="A0A232F410"/>
<proteinExistence type="inferred from homology"/>
<evidence type="ECO:0000256" key="2">
    <source>
        <dbReference type="ARBA" id="ARBA00007363"/>
    </source>
</evidence>
<keyword evidence="8" id="KW-1185">Reference proteome</keyword>
<feature type="compositionally biased region" description="Low complexity" evidence="6">
    <location>
        <begin position="37"/>
        <end position="47"/>
    </location>
</feature>
<gene>
    <name evidence="7" type="ORF">TSAR_015581</name>
</gene>
<evidence type="ECO:0000313" key="8">
    <source>
        <dbReference type="Proteomes" id="UP000215335"/>
    </source>
</evidence>
<feature type="region of interest" description="Disordered" evidence="6">
    <location>
        <begin position="126"/>
        <end position="155"/>
    </location>
</feature>
<feature type="region of interest" description="Disordered" evidence="6">
    <location>
        <begin position="29"/>
        <end position="56"/>
    </location>
</feature>
<dbReference type="STRING" id="543379.A0A232F410"/>
<evidence type="ECO:0000256" key="4">
    <source>
        <dbReference type="ARBA" id="ARBA00022989"/>
    </source>
</evidence>
<accession>A0A232F410</accession>